<evidence type="ECO:0000313" key="2">
    <source>
        <dbReference type="Proteomes" id="UP000886501"/>
    </source>
</evidence>
<feature type="non-terminal residue" evidence="1">
    <location>
        <position position="88"/>
    </location>
</feature>
<keyword evidence="2" id="KW-1185">Reference proteome</keyword>
<protein>
    <submittedName>
        <fullName evidence="1">Uncharacterized protein</fullName>
    </submittedName>
</protein>
<proteinExistence type="predicted"/>
<sequence length="88" mass="10125">MCLQVDEREFPIEGGGVDPRWAPYPYLAYWHWDLHSALGGIGKVDLNDRFCAHFLLSIEDSNHDVPEHLTLFVHTLCCMVRERSDLAV</sequence>
<reference evidence="1" key="1">
    <citation type="submission" date="2019-10" db="EMBL/GenBank/DDBJ databases">
        <authorList>
            <consortium name="DOE Joint Genome Institute"/>
            <person name="Kuo A."/>
            <person name="Miyauchi S."/>
            <person name="Kiss E."/>
            <person name="Drula E."/>
            <person name="Kohler A."/>
            <person name="Sanchez-Garcia M."/>
            <person name="Andreopoulos B."/>
            <person name="Barry K.W."/>
            <person name="Bonito G."/>
            <person name="Buee M."/>
            <person name="Carver A."/>
            <person name="Chen C."/>
            <person name="Cichocki N."/>
            <person name="Clum A."/>
            <person name="Culley D."/>
            <person name="Crous P.W."/>
            <person name="Fauchery L."/>
            <person name="Girlanda M."/>
            <person name="Hayes R."/>
            <person name="Keri Z."/>
            <person name="Labutti K."/>
            <person name="Lipzen A."/>
            <person name="Lombard V."/>
            <person name="Magnuson J."/>
            <person name="Maillard F."/>
            <person name="Morin E."/>
            <person name="Murat C."/>
            <person name="Nolan M."/>
            <person name="Ohm R."/>
            <person name="Pangilinan J."/>
            <person name="Pereira M."/>
            <person name="Perotto S."/>
            <person name="Peter M."/>
            <person name="Riley R."/>
            <person name="Sitrit Y."/>
            <person name="Stielow B."/>
            <person name="Szollosi G."/>
            <person name="Zifcakova L."/>
            <person name="Stursova M."/>
            <person name="Spatafora J.W."/>
            <person name="Tedersoo L."/>
            <person name="Vaario L.-M."/>
            <person name="Yamada A."/>
            <person name="Yan M."/>
            <person name="Wang P."/>
            <person name="Xu J."/>
            <person name="Bruns T."/>
            <person name="Baldrian P."/>
            <person name="Vilgalys R."/>
            <person name="Henrissat B."/>
            <person name="Grigoriev I.V."/>
            <person name="Hibbett D."/>
            <person name="Nagy L.G."/>
            <person name="Martin F.M."/>
        </authorList>
    </citation>
    <scope>NUCLEOTIDE SEQUENCE</scope>
    <source>
        <strain evidence="1">P2</strain>
    </source>
</reference>
<organism evidence="1 2">
    <name type="scientific">Thelephora ganbajun</name>
    <name type="common">Ganba fungus</name>
    <dbReference type="NCBI Taxonomy" id="370292"/>
    <lineage>
        <taxon>Eukaryota</taxon>
        <taxon>Fungi</taxon>
        <taxon>Dikarya</taxon>
        <taxon>Basidiomycota</taxon>
        <taxon>Agaricomycotina</taxon>
        <taxon>Agaricomycetes</taxon>
        <taxon>Thelephorales</taxon>
        <taxon>Thelephoraceae</taxon>
        <taxon>Thelephora</taxon>
    </lineage>
</organism>
<name>A0ACB6YXH6_THEGA</name>
<comment type="caution">
    <text evidence="1">The sequence shown here is derived from an EMBL/GenBank/DDBJ whole genome shotgun (WGS) entry which is preliminary data.</text>
</comment>
<dbReference type="EMBL" id="MU118933">
    <property type="protein sequence ID" value="KAF9641914.1"/>
    <property type="molecule type" value="Genomic_DNA"/>
</dbReference>
<accession>A0ACB6YXH6</accession>
<dbReference type="Proteomes" id="UP000886501">
    <property type="component" value="Unassembled WGS sequence"/>
</dbReference>
<reference evidence="1" key="2">
    <citation type="journal article" date="2020" name="Nat. Commun.">
        <title>Large-scale genome sequencing of mycorrhizal fungi provides insights into the early evolution of symbiotic traits.</title>
        <authorList>
            <person name="Miyauchi S."/>
            <person name="Kiss E."/>
            <person name="Kuo A."/>
            <person name="Drula E."/>
            <person name="Kohler A."/>
            <person name="Sanchez-Garcia M."/>
            <person name="Morin E."/>
            <person name="Andreopoulos B."/>
            <person name="Barry K.W."/>
            <person name="Bonito G."/>
            <person name="Buee M."/>
            <person name="Carver A."/>
            <person name="Chen C."/>
            <person name="Cichocki N."/>
            <person name="Clum A."/>
            <person name="Culley D."/>
            <person name="Crous P.W."/>
            <person name="Fauchery L."/>
            <person name="Girlanda M."/>
            <person name="Hayes R.D."/>
            <person name="Keri Z."/>
            <person name="LaButti K."/>
            <person name="Lipzen A."/>
            <person name="Lombard V."/>
            <person name="Magnuson J."/>
            <person name="Maillard F."/>
            <person name="Murat C."/>
            <person name="Nolan M."/>
            <person name="Ohm R.A."/>
            <person name="Pangilinan J."/>
            <person name="Pereira M.F."/>
            <person name="Perotto S."/>
            <person name="Peter M."/>
            <person name="Pfister S."/>
            <person name="Riley R."/>
            <person name="Sitrit Y."/>
            <person name="Stielow J.B."/>
            <person name="Szollosi G."/>
            <person name="Zifcakova L."/>
            <person name="Stursova M."/>
            <person name="Spatafora J.W."/>
            <person name="Tedersoo L."/>
            <person name="Vaario L.M."/>
            <person name="Yamada A."/>
            <person name="Yan M."/>
            <person name="Wang P."/>
            <person name="Xu J."/>
            <person name="Bruns T."/>
            <person name="Baldrian P."/>
            <person name="Vilgalys R."/>
            <person name="Dunand C."/>
            <person name="Henrissat B."/>
            <person name="Grigoriev I.V."/>
            <person name="Hibbett D."/>
            <person name="Nagy L.G."/>
            <person name="Martin F.M."/>
        </authorList>
    </citation>
    <scope>NUCLEOTIDE SEQUENCE</scope>
    <source>
        <strain evidence="1">P2</strain>
    </source>
</reference>
<evidence type="ECO:0000313" key="1">
    <source>
        <dbReference type="EMBL" id="KAF9641914.1"/>
    </source>
</evidence>
<gene>
    <name evidence="1" type="ORF">BDM02DRAFT_3125003</name>
</gene>